<comment type="similarity">
    <text evidence="7">Belongs to the TPP enzyme family. MenD subfamily.</text>
</comment>
<dbReference type="CDD" id="cd02009">
    <property type="entry name" value="TPP_SHCHC_synthase"/>
    <property type="match status" value="1"/>
</dbReference>
<evidence type="ECO:0000259" key="10">
    <source>
        <dbReference type="Pfam" id="PF16582"/>
    </source>
</evidence>
<accession>A0A177KTI0</accession>
<dbReference type="RefSeq" id="WP_018394221.1">
    <property type="nucleotide sequence ID" value="NZ_LQWZ01000023.1"/>
</dbReference>
<feature type="domain" description="Thiamine pyrophosphate enzyme TPP-binding" evidence="8">
    <location>
        <begin position="429"/>
        <end position="533"/>
    </location>
</feature>
<evidence type="ECO:0000256" key="6">
    <source>
        <dbReference type="ARBA" id="ARBA00023211"/>
    </source>
</evidence>
<dbReference type="CDD" id="cd07037">
    <property type="entry name" value="TPP_PYR_MenD"/>
    <property type="match status" value="1"/>
</dbReference>
<evidence type="ECO:0000259" key="9">
    <source>
        <dbReference type="Pfam" id="PF02776"/>
    </source>
</evidence>
<comment type="cofactor">
    <cofactor evidence="7">
        <name>Mg(2+)</name>
        <dbReference type="ChEBI" id="CHEBI:18420"/>
    </cofactor>
    <cofactor evidence="7">
        <name>Mn(2+)</name>
        <dbReference type="ChEBI" id="CHEBI:29035"/>
    </cofactor>
</comment>
<sequence length="570" mass="62796">MNNHQENMTQYNAHFIDSLNRSGVEHAVISPGSRSTPMAILMEEHPDLTTFIQVDERSAGFFALGLAKSTQKPVALLCTSGTAAANYMPAVAEAAISRVPLIVLTSDRPPELRDVGAPQAIDQIHLYGHTAKWFAEMAIPESTENALRYVRTQGARAVFEATAAPGGPVHLNFPYREPLLPDYDGIYERIHIPAPIRLITGKQMPDEQQMNEIADTIHVEKGVIVAGELVNMKALPAILSLSEKSGWPIIADPLSQLRKNADVIDSYDAFLRDDDIKDALKPEVIIRFGALPVSKSLMLYMERHSNVPHVIVDTDGGWRDPFHLATHMVRVNEAAFCIEMMKRLPEQSSNWTTCWQKVNAAARTVMKEADGMDEGALFSRFLQAVPEGASIFTGNSMPIRDLDSFLFAGEQHVRLYGNRGANGIDGLVSTALGIAASGENVYAVIGDLSFFHDVNGLLGAKMNRLSMTVLVMNNDGGGIFSYLPQSGEKKHFERLFGTPTGLKFEHAAALYDCHYVRIDSGDQLVKELNESRDGVTILEAFTDRAANTSVHRALWKEAIQQAKQALEEMR</sequence>
<evidence type="ECO:0000313" key="11">
    <source>
        <dbReference type="EMBL" id="OAH56285.1"/>
    </source>
</evidence>
<dbReference type="OrthoDB" id="9791859at2"/>
<dbReference type="Proteomes" id="UP000077271">
    <property type="component" value="Unassembled WGS sequence"/>
</dbReference>
<dbReference type="Pfam" id="PF02775">
    <property type="entry name" value="TPP_enzyme_C"/>
    <property type="match status" value="1"/>
</dbReference>
<dbReference type="GO" id="GO:0030976">
    <property type="term" value="F:thiamine pyrophosphate binding"/>
    <property type="evidence" value="ECO:0007669"/>
    <property type="project" value="UniProtKB-UniRule"/>
</dbReference>
<dbReference type="EC" id="2.2.1.9" evidence="7"/>
<dbReference type="PANTHER" id="PTHR42916:SF1">
    <property type="entry name" value="PROTEIN PHYLLO, CHLOROPLASTIC"/>
    <property type="match status" value="1"/>
</dbReference>
<keyword evidence="5 7" id="KW-0786">Thiamine pyrophosphate</keyword>
<keyword evidence="3 7" id="KW-0479">Metal-binding</keyword>
<dbReference type="InterPro" id="IPR011766">
    <property type="entry name" value="TPP_enzyme_TPP-bd"/>
</dbReference>
<evidence type="ECO:0000313" key="12">
    <source>
        <dbReference type="Proteomes" id="UP000077271"/>
    </source>
</evidence>
<keyword evidence="1 7" id="KW-0474">Menaquinone biosynthesis</keyword>
<gene>
    <name evidence="7" type="primary">menD</name>
    <name evidence="11" type="ORF">AWH48_06345</name>
</gene>
<dbReference type="NCBIfam" id="TIGR00173">
    <property type="entry name" value="menD"/>
    <property type="match status" value="1"/>
</dbReference>
<evidence type="ECO:0000256" key="3">
    <source>
        <dbReference type="ARBA" id="ARBA00022723"/>
    </source>
</evidence>
<evidence type="ECO:0000256" key="7">
    <source>
        <dbReference type="HAMAP-Rule" id="MF_01659"/>
    </source>
</evidence>
<dbReference type="InterPro" id="IPR004433">
    <property type="entry name" value="MenaQ_synth_MenD"/>
</dbReference>
<organism evidence="11 12">
    <name type="scientific">Domibacillus aminovorans</name>
    <dbReference type="NCBI Taxonomy" id="29332"/>
    <lineage>
        <taxon>Bacteria</taxon>
        <taxon>Bacillati</taxon>
        <taxon>Bacillota</taxon>
        <taxon>Bacilli</taxon>
        <taxon>Bacillales</taxon>
        <taxon>Bacillaceae</taxon>
        <taxon>Domibacillus</taxon>
    </lineage>
</organism>
<comment type="cofactor">
    <cofactor evidence="7">
        <name>thiamine diphosphate</name>
        <dbReference type="ChEBI" id="CHEBI:58937"/>
    </cofactor>
    <text evidence="7">Binds 1 thiamine pyrophosphate per subunit.</text>
</comment>
<dbReference type="Gene3D" id="3.40.50.970">
    <property type="match status" value="2"/>
</dbReference>
<dbReference type="SUPFAM" id="SSF52467">
    <property type="entry name" value="DHS-like NAD/FAD-binding domain"/>
    <property type="match status" value="1"/>
</dbReference>
<dbReference type="EMBL" id="LQWZ01000023">
    <property type="protein sequence ID" value="OAH56285.1"/>
    <property type="molecule type" value="Genomic_DNA"/>
</dbReference>
<dbReference type="UniPathway" id="UPA01057">
    <property type="reaction ID" value="UER00164"/>
</dbReference>
<evidence type="ECO:0000259" key="8">
    <source>
        <dbReference type="Pfam" id="PF02775"/>
    </source>
</evidence>
<dbReference type="InterPro" id="IPR029061">
    <property type="entry name" value="THDP-binding"/>
</dbReference>
<proteinExistence type="inferred from homology"/>
<feature type="domain" description="Menaquinone biosynthesis protein MenD middle" evidence="10">
    <location>
        <begin position="206"/>
        <end position="392"/>
    </location>
</feature>
<dbReference type="PANTHER" id="PTHR42916">
    <property type="entry name" value="2-SUCCINYL-5-ENOLPYRUVYL-6-HYDROXY-3-CYCLOHEXENE-1-CARBOXYLATE SYNTHASE"/>
    <property type="match status" value="1"/>
</dbReference>
<protein>
    <recommendedName>
        <fullName evidence="7">2-succinyl-5-enolpyruvyl-6-hydroxy-3-cyclohexene-1-carboxylate synthase</fullName>
        <shortName evidence="7">SEPHCHC synthase</shortName>
        <ecNumber evidence="7">2.2.1.9</ecNumber>
    </recommendedName>
    <alternativeName>
        <fullName evidence="7">Menaquinone biosynthesis protein MenD</fullName>
    </alternativeName>
</protein>
<evidence type="ECO:0000256" key="5">
    <source>
        <dbReference type="ARBA" id="ARBA00023052"/>
    </source>
</evidence>
<reference evidence="11 12" key="1">
    <citation type="submission" date="2016-01" db="EMBL/GenBank/DDBJ databases">
        <title>Investigation of taxonomic status of Bacillus aminovorans.</title>
        <authorList>
            <person name="Verma A."/>
            <person name="Pal Y."/>
            <person name="Krishnamurthi S."/>
        </authorList>
    </citation>
    <scope>NUCLEOTIDE SEQUENCE [LARGE SCALE GENOMIC DNA]</scope>
    <source>
        <strain evidence="11 12">DSM 4337</strain>
    </source>
</reference>
<comment type="pathway">
    <text evidence="7">Quinol/quinone metabolism; 1,4-dihydroxy-2-naphthoate biosynthesis; 1,4-dihydroxy-2-naphthoate from chorismate: step 2/7.</text>
</comment>
<dbReference type="PIRSF" id="PIRSF004983">
    <property type="entry name" value="MenD"/>
    <property type="match status" value="1"/>
</dbReference>
<comment type="caution">
    <text evidence="11">The sequence shown here is derived from an EMBL/GenBank/DDBJ whole genome shotgun (WGS) entry which is preliminary data.</text>
</comment>
<dbReference type="SUPFAM" id="SSF52518">
    <property type="entry name" value="Thiamin diphosphate-binding fold (THDP-binding)"/>
    <property type="match status" value="2"/>
</dbReference>
<comment type="catalytic activity">
    <reaction evidence="7">
        <text>isochorismate + 2-oxoglutarate + H(+) = 5-enolpyruvoyl-6-hydroxy-2-succinyl-cyclohex-3-ene-1-carboxylate + CO2</text>
        <dbReference type="Rhea" id="RHEA:25593"/>
        <dbReference type="ChEBI" id="CHEBI:15378"/>
        <dbReference type="ChEBI" id="CHEBI:16526"/>
        <dbReference type="ChEBI" id="CHEBI:16810"/>
        <dbReference type="ChEBI" id="CHEBI:29780"/>
        <dbReference type="ChEBI" id="CHEBI:58818"/>
        <dbReference type="EC" id="2.2.1.9"/>
    </reaction>
</comment>
<dbReference type="InterPro" id="IPR012001">
    <property type="entry name" value="Thiamin_PyroP_enz_TPP-bd_dom"/>
</dbReference>
<dbReference type="Pfam" id="PF16582">
    <property type="entry name" value="TPP_enzyme_M_2"/>
    <property type="match status" value="1"/>
</dbReference>
<dbReference type="InterPro" id="IPR032264">
    <property type="entry name" value="MenD_middle"/>
</dbReference>
<dbReference type="AlphaFoldDB" id="A0A177KTI0"/>
<dbReference type="GO" id="GO:0030145">
    <property type="term" value="F:manganese ion binding"/>
    <property type="evidence" value="ECO:0007669"/>
    <property type="project" value="UniProtKB-UniRule"/>
</dbReference>
<evidence type="ECO:0000256" key="2">
    <source>
        <dbReference type="ARBA" id="ARBA00022679"/>
    </source>
</evidence>
<comment type="function">
    <text evidence="7">Catalyzes the thiamine diphosphate-dependent decarboxylation of 2-oxoglutarate and the subsequent addition of the resulting succinic semialdehyde-thiamine pyrophosphate anion to isochorismate to yield 2-succinyl-5-enolpyruvyl-6-hydroxy-3-cyclohexene-1-carboxylate (SEPHCHC).</text>
</comment>
<keyword evidence="6 7" id="KW-0464">Manganese</keyword>
<dbReference type="GO" id="GO:0000287">
    <property type="term" value="F:magnesium ion binding"/>
    <property type="evidence" value="ECO:0007669"/>
    <property type="project" value="UniProtKB-UniRule"/>
</dbReference>
<feature type="domain" description="Thiamine pyrophosphate enzyme N-terminal TPP-binding" evidence="9">
    <location>
        <begin position="13"/>
        <end position="125"/>
    </location>
</feature>
<dbReference type="HAMAP" id="MF_01659">
    <property type="entry name" value="MenD"/>
    <property type="match status" value="1"/>
</dbReference>
<name>A0A177KTI0_9BACI</name>
<dbReference type="Gene3D" id="3.40.50.1220">
    <property type="entry name" value="TPP-binding domain"/>
    <property type="match status" value="1"/>
</dbReference>
<keyword evidence="4 7" id="KW-0460">Magnesium</keyword>
<comment type="pathway">
    <text evidence="7">Quinol/quinone metabolism; menaquinone biosynthesis.</text>
</comment>
<dbReference type="GO" id="GO:0009234">
    <property type="term" value="P:menaquinone biosynthetic process"/>
    <property type="evidence" value="ECO:0007669"/>
    <property type="project" value="UniProtKB-UniRule"/>
</dbReference>
<evidence type="ECO:0000256" key="1">
    <source>
        <dbReference type="ARBA" id="ARBA00022428"/>
    </source>
</evidence>
<comment type="subunit">
    <text evidence="7">Homodimer.</text>
</comment>
<dbReference type="Pfam" id="PF02776">
    <property type="entry name" value="TPP_enzyme_N"/>
    <property type="match status" value="1"/>
</dbReference>
<dbReference type="InterPro" id="IPR029035">
    <property type="entry name" value="DHS-like_NAD/FAD-binding_dom"/>
</dbReference>
<keyword evidence="2 7" id="KW-0808">Transferase</keyword>
<evidence type="ECO:0000256" key="4">
    <source>
        <dbReference type="ARBA" id="ARBA00022842"/>
    </source>
</evidence>
<dbReference type="GO" id="GO:0070204">
    <property type="term" value="F:2-succinyl-5-enolpyruvyl-6-hydroxy-3-cyclohexene-1-carboxylic-acid synthase activity"/>
    <property type="evidence" value="ECO:0007669"/>
    <property type="project" value="UniProtKB-UniRule"/>
</dbReference>
<dbReference type="UniPathway" id="UPA00079"/>